<dbReference type="InterPro" id="IPR036291">
    <property type="entry name" value="NAD(P)-bd_dom_sf"/>
</dbReference>
<dbReference type="AlphaFoldDB" id="A0A2Z2KHV2"/>
<dbReference type="Proteomes" id="UP000249890">
    <property type="component" value="Chromosome"/>
</dbReference>
<dbReference type="OrthoDB" id="63584at2"/>
<dbReference type="SUPFAM" id="SSF51735">
    <property type="entry name" value="NAD(P)-binding Rossmann-fold domains"/>
    <property type="match status" value="1"/>
</dbReference>
<dbReference type="PANTHER" id="PTHR44147:SF2">
    <property type="entry name" value="DEHYDROGENASE_REDUCTASE SDR FAMILY MEMBER 1"/>
    <property type="match status" value="1"/>
</dbReference>
<gene>
    <name evidence="1" type="ORF">B9T62_20360</name>
</gene>
<accession>A0A2Z2KHV2</accession>
<evidence type="ECO:0000313" key="2">
    <source>
        <dbReference type="Proteomes" id="UP000249890"/>
    </source>
</evidence>
<evidence type="ECO:0000313" key="1">
    <source>
        <dbReference type="EMBL" id="ASA26396.1"/>
    </source>
</evidence>
<keyword evidence="2" id="KW-1185">Reference proteome</keyword>
<dbReference type="Gene3D" id="3.40.50.720">
    <property type="entry name" value="NAD(P)-binding Rossmann-like Domain"/>
    <property type="match status" value="1"/>
</dbReference>
<organism evidence="1 2">
    <name type="scientific">Paenibacillus donghaensis</name>
    <dbReference type="NCBI Taxonomy" id="414771"/>
    <lineage>
        <taxon>Bacteria</taxon>
        <taxon>Bacillati</taxon>
        <taxon>Bacillota</taxon>
        <taxon>Bacilli</taxon>
        <taxon>Bacillales</taxon>
        <taxon>Paenibacillaceae</taxon>
        <taxon>Paenibacillus</taxon>
    </lineage>
</organism>
<protein>
    <submittedName>
        <fullName evidence="1">Oxidoreductase</fullName>
    </submittedName>
</protein>
<dbReference type="KEGG" id="pdh:B9T62_20360"/>
<dbReference type="EMBL" id="CP021780">
    <property type="protein sequence ID" value="ASA26396.1"/>
    <property type="molecule type" value="Genomic_DNA"/>
</dbReference>
<reference evidence="1 2" key="1">
    <citation type="submission" date="2017-06" db="EMBL/GenBank/DDBJ databases">
        <title>Complete genome sequence of Paenibacillus donghaensis KCTC 13049T isolated from East Sea sediment, South Korea.</title>
        <authorList>
            <person name="Jung B.K."/>
            <person name="Hong S.-J."/>
            <person name="Shin J.-H."/>
        </authorList>
    </citation>
    <scope>NUCLEOTIDE SEQUENCE [LARGE SCALE GENOMIC DNA]</scope>
    <source>
        <strain evidence="1 2">KCTC 13049</strain>
    </source>
</reference>
<name>A0A2Z2KHV2_9BACL</name>
<dbReference type="PRINTS" id="PR00081">
    <property type="entry name" value="GDHRDH"/>
</dbReference>
<dbReference type="InterPro" id="IPR002347">
    <property type="entry name" value="SDR_fam"/>
</dbReference>
<sequence length="284" mass="31150">MQSKPLQGRVALVTGGSRGAGRGIALELAQAGAYVYITGRSSTASMDEPSAGPGTLEEVLEEIERYGGAGASIRCDHTRDKETEAALARIDAEQGRLDILVNNVWGGNALPIENKPFWEQPVRHWDNMFDSGVRAQVMTNYYAIPLMRRTEGGGLIIHTTFWDRDRYVGNFYYDLAKNALVRMAYGLSRELRADGIAVIPLSPGWMRTELVLDSMQSDERHWQEVEALKDSESTAYIGRAVAALAADPGVIDKSGLPQQVGKLAAEYGFTDTDGRLVPVFELPE</sequence>
<dbReference type="PANTHER" id="PTHR44147">
    <property type="entry name" value="DEHYDROGENASE/REDUCTASE SDR FAMILY MEMBER 1"/>
    <property type="match status" value="1"/>
</dbReference>
<dbReference type="Pfam" id="PF00106">
    <property type="entry name" value="adh_short"/>
    <property type="match status" value="1"/>
</dbReference>
<proteinExistence type="predicted"/>